<dbReference type="Gene3D" id="3.40.50.300">
    <property type="entry name" value="P-loop containing nucleotide triphosphate hydrolases"/>
    <property type="match status" value="1"/>
</dbReference>
<proteinExistence type="predicted"/>
<accession>A0ABS7UJG0</accession>
<dbReference type="EMBL" id="JAIQZJ010000021">
    <property type="protein sequence ID" value="MBZ5740999.1"/>
    <property type="molecule type" value="Genomic_DNA"/>
</dbReference>
<dbReference type="Proteomes" id="UP000780875">
    <property type="component" value="Unassembled WGS sequence"/>
</dbReference>
<keyword evidence="3" id="KW-0808">Transferase</keyword>
<comment type="caution">
    <text evidence="3">The sequence shown here is derived from an EMBL/GenBank/DDBJ whole genome shotgun (WGS) entry which is preliminary data.</text>
</comment>
<feature type="region of interest" description="Disordered" evidence="1">
    <location>
        <begin position="297"/>
        <end position="338"/>
    </location>
</feature>
<evidence type="ECO:0000313" key="3">
    <source>
        <dbReference type="EMBL" id="MBZ5740999.1"/>
    </source>
</evidence>
<dbReference type="Pfam" id="PF03976">
    <property type="entry name" value="PPK2"/>
    <property type="match status" value="1"/>
</dbReference>
<dbReference type="InterPro" id="IPR022488">
    <property type="entry name" value="PPK2-related"/>
</dbReference>
<evidence type="ECO:0000259" key="2">
    <source>
        <dbReference type="Pfam" id="PF03976"/>
    </source>
</evidence>
<feature type="region of interest" description="Disordered" evidence="1">
    <location>
        <begin position="1"/>
        <end position="43"/>
    </location>
</feature>
<name>A0ABS7UJG0_9ACTN</name>
<keyword evidence="3" id="KW-0418">Kinase</keyword>
<dbReference type="InterPro" id="IPR022300">
    <property type="entry name" value="PPK2-rel_1"/>
</dbReference>
<dbReference type="GO" id="GO:0016301">
    <property type="term" value="F:kinase activity"/>
    <property type="evidence" value="ECO:0007669"/>
    <property type="project" value="UniProtKB-KW"/>
</dbReference>
<sequence length="371" mass="41738">MGKHEDSWSDDPRDLLRADESVALSTIERDATPGWTGGKKAGKGFSRGRGDLLSELQERLFAEGRAGGDRSLLVVVQGLDTAGKGGVARHVLGMVDPQGVALRSFGAPSPEEQKHHFLWRIKKALPEPGLIGVFDRSHYEDVLVARVDELVTPDVWEKRYDEINAFEADLVESGTTIVKFGLVVSHDEQGERLMKRLDRPDKHWKYSANDIPTRRKWDAYQEAYADVFRRTSTEAAPWYVVPADHKWYSRLAITEILTQTLIEMDPEWPSVDWDPEEERAELAATLSTRALRRSLRDTDRQVEKAVADDRQVREEAAQAREEVAGDSDPVAEAEAEAREAEALATAAAAMVDLRRTRRQKAELLEERETAD</sequence>
<protein>
    <submittedName>
        <fullName evidence="3">Polyphosphate kinase 2 family protein</fullName>
    </submittedName>
</protein>
<gene>
    <name evidence="3" type="ORF">K8U61_22740</name>
</gene>
<feature type="domain" description="Polyphosphate kinase-2-related" evidence="2">
    <location>
        <begin position="54"/>
        <end position="265"/>
    </location>
</feature>
<feature type="compositionally biased region" description="Basic and acidic residues" evidence="1">
    <location>
        <begin position="1"/>
        <end position="20"/>
    </location>
</feature>
<reference evidence="3 4" key="1">
    <citation type="submission" date="2021-09" db="EMBL/GenBank/DDBJ databases">
        <title>Whole genome sequence of Nocardioides sp. GBK3QG-3.</title>
        <authorList>
            <person name="Tuo L."/>
        </authorList>
    </citation>
    <scope>NUCLEOTIDE SEQUENCE [LARGE SCALE GENOMIC DNA]</scope>
    <source>
        <strain evidence="3 4">GBK3QG-3</strain>
    </source>
</reference>
<evidence type="ECO:0000256" key="1">
    <source>
        <dbReference type="SAM" id="MobiDB-lite"/>
    </source>
</evidence>
<evidence type="ECO:0000313" key="4">
    <source>
        <dbReference type="Proteomes" id="UP000780875"/>
    </source>
</evidence>
<dbReference type="InterPro" id="IPR027417">
    <property type="entry name" value="P-loop_NTPase"/>
</dbReference>
<dbReference type="SUPFAM" id="SSF52540">
    <property type="entry name" value="P-loop containing nucleoside triphosphate hydrolases"/>
    <property type="match status" value="1"/>
</dbReference>
<keyword evidence="4" id="KW-1185">Reference proteome</keyword>
<organism evidence="3 4">
    <name type="scientific">Nocardioides mangrovi</name>
    <dbReference type="NCBI Taxonomy" id="2874580"/>
    <lineage>
        <taxon>Bacteria</taxon>
        <taxon>Bacillati</taxon>
        <taxon>Actinomycetota</taxon>
        <taxon>Actinomycetes</taxon>
        <taxon>Propionibacteriales</taxon>
        <taxon>Nocardioidaceae</taxon>
        <taxon>Nocardioides</taxon>
    </lineage>
</organism>
<dbReference type="PANTHER" id="PTHR34383:SF3">
    <property type="entry name" value="POLYPHOSPHATE:AMP PHOSPHOTRANSFERASE"/>
    <property type="match status" value="1"/>
</dbReference>
<dbReference type="PANTHER" id="PTHR34383">
    <property type="entry name" value="POLYPHOSPHATE:AMP PHOSPHOTRANSFERASE-RELATED"/>
    <property type="match status" value="1"/>
</dbReference>
<feature type="compositionally biased region" description="Basic and acidic residues" evidence="1">
    <location>
        <begin position="297"/>
        <end position="323"/>
    </location>
</feature>
<dbReference type="NCBIfam" id="TIGR03709">
    <property type="entry name" value="PPK2_rel_1"/>
    <property type="match status" value="1"/>
</dbReference>